<accession>A0A2T9Z8E5</accession>
<dbReference type="SUPFAM" id="SSF55724">
    <property type="entry name" value="Mog1p/PsbP-like"/>
    <property type="match status" value="1"/>
</dbReference>
<gene>
    <name evidence="4" type="ORF">BB560_004738</name>
</gene>
<evidence type="ECO:0000313" key="4">
    <source>
        <dbReference type="EMBL" id="PVV00866.1"/>
    </source>
</evidence>
<evidence type="ECO:0000313" key="5">
    <source>
        <dbReference type="Proteomes" id="UP000245609"/>
    </source>
</evidence>
<evidence type="ECO:0008006" key="6">
    <source>
        <dbReference type="Google" id="ProtNLM"/>
    </source>
</evidence>
<dbReference type="GO" id="GO:0031267">
    <property type="term" value="F:small GTPase binding"/>
    <property type="evidence" value="ECO:0007669"/>
    <property type="project" value="TreeGrafter"/>
</dbReference>
<sequence>MSRELFGGAMAMRIPADFIDARFVSIAFYPIEFRQVPDNQEVYVHKNSEDSLIVELVEMLPGKDLVCLREHFDEIAECNQAEQVKTIEPKQLPLLKGISDPHSVLAITGTMVMGKRQRKMNESSQYPSDSKLAAVLLVLVRLPVRSTDLLITCNCPFDQPNVDSVDLWAKFNSFISDSISSLEIRDWTLFG</sequence>
<dbReference type="GO" id="GO:0006606">
    <property type="term" value="P:protein import into nucleus"/>
    <property type="evidence" value="ECO:0007669"/>
    <property type="project" value="TreeGrafter"/>
</dbReference>
<comment type="similarity">
    <text evidence="1">Belongs to the MOG1 family.</text>
</comment>
<dbReference type="EMBL" id="MBFS01001567">
    <property type="protein sequence ID" value="PVV00866.1"/>
    <property type="molecule type" value="Genomic_DNA"/>
</dbReference>
<evidence type="ECO:0000256" key="1">
    <source>
        <dbReference type="ARBA" id="ARBA00010307"/>
    </source>
</evidence>
<keyword evidence="3" id="KW-0653">Protein transport</keyword>
<dbReference type="Pfam" id="PF04603">
    <property type="entry name" value="Mog1"/>
    <property type="match status" value="1"/>
</dbReference>
<dbReference type="PANTHER" id="PTHR15837:SF0">
    <property type="entry name" value="RAN GUANINE NUCLEOTIDE RELEASE FACTOR"/>
    <property type="match status" value="1"/>
</dbReference>
<dbReference type="OrthoDB" id="10255285at2759"/>
<keyword evidence="2" id="KW-0813">Transport</keyword>
<dbReference type="STRING" id="133381.A0A2T9Z8E5"/>
<evidence type="ECO:0000256" key="3">
    <source>
        <dbReference type="ARBA" id="ARBA00022927"/>
    </source>
</evidence>
<keyword evidence="5" id="KW-1185">Reference proteome</keyword>
<dbReference type="GO" id="GO:0005085">
    <property type="term" value="F:guanyl-nucleotide exchange factor activity"/>
    <property type="evidence" value="ECO:0007669"/>
    <property type="project" value="TreeGrafter"/>
</dbReference>
<proteinExistence type="inferred from homology"/>
<name>A0A2T9Z8E5_9FUNG</name>
<dbReference type="AlphaFoldDB" id="A0A2T9Z8E5"/>
<dbReference type="InterPro" id="IPR016123">
    <property type="entry name" value="Mog1/PsbP_a/b/a-sand"/>
</dbReference>
<dbReference type="InterPro" id="IPR007681">
    <property type="entry name" value="Mog1"/>
</dbReference>
<comment type="caution">
    <text evidence="4">The sequence shown here is derived from an EMBL/GenBank/DDBJ whole genome shotgun (WGS) entry which is preliminary data.</text>
</comment>
<protein>
    <recommendedName>
        <fullName evidence="6">Ran guanine nucleotide release factor</fullName>
    </recommendedName>
</protein>
<dbReference type="Proteomes" id="UP000245609">
    <property type="component" value="Unassembled WGS sequence"/>
</dbReference>
<reference evidence="4 5" key="1">
    <citation type="journal article" date="2018" name="MBio">
        <title>Comparative Genomics Reveals the Core Gene Toolbox for the Fungus-Insect Symbiosis.</title>
        <authorList>
            <person name="Wang Y."/>
            <person name="Stata M."/>
            <person name="Wang W."/>
            <person name="Stajich J.E."/>
            <person name="White M.M."/>
            <person name="Moncalvo J.M."/>
        </authorList>
    </citation>
    <scope>NUCLEOTIDE SEQUENCE [LARGE SCALE GENOMIC DNA]</scope>
    <source>
        <strain evidence="4 5">SC-DP-2</strain>
    </source>
</reference>
<dbReference type="GO" id="GO:0005634">
    <property type="term" value="C:nucleus"/>
    <property type="evidence" value="ECO:0007669"/>
    <property type="project" value="TreeGrafter"/>
</dbReference>
<evidence type="ECO:0000256" key="2">
    <source>
        <dbReference type="ARBA" id="ARBA00022448"/>
    </source>
</evidence>
<dbReference type="PANTHER" id="PTHR15837">
    <property type="entry name" value="RAN GUANINE NUCLEOTIDE RELEASE FACTOR"/>
    <property type="match status" value="1"/>
</dbReference>
<dbReference type="Gene3D" id="3.40.1000.10">
    <property type="entry name" value="Mog1/PsbP, alpha/beta/alpha sandwich"/>
    <property type="match status" value="1"/>
</dbReference>
<organism evidence="4 5">
    <name type="scientific">Smittium megazygosporum</name>
    <dbReference type="NCBI Taxonomy" id="133381"/>
    <lineage>
        <taxon>Eukaryota</taxon>
        <taxon>Fungi</taxon>
        <taxon>Fungi incertae sedis</taxon>
        <taxon>Zoopagomycota</taxon>
        <taxon>Kickxellomycotina</taxon>
        <taxon>Harpellomycetes</taxon>
        <taxon>Harpellales</taxon>
        <taxon>Legeriomycetaceae</taxon>
        <taxon>Smittium</taxon>
    </lineage>
</organism>